<dbReference type="PANTHER" id="PTHR48021">
    <property type="match status" value="1"/>
</dbReference>
<keyword evidence="2" id="KW-0813">Transport</keyword>
<dbReference type="Pfam" id="PF00083">
    <property type="entry name" value="Sugar_tr"/>
    <property type="match status" value="1"/>
</dbReference>
<evidence type="ECO:0000256" key="2">
    <source>
        <dbReference type="ARBA" id="ARBA00022448"/>
    </source>
</evidence>
<dbReference type="GO" id="GO:0005886">
    <property type="term" value="C:plasma membrane"/>
    <property type="evidence" value="ECO:0007669"/>
    <property type="project" value="UniProtKB-SubCell"/>
</dbReference>
<comment type="caution">
    <text evidence="10">The sequence shown here is derived from an EMBL/GenBank/DDBJ whole genome shotgun (WGS) entry which is preliminary data.</text>
</comment>
<dbReference type="AlphaFoldDB" id="A0ABD2MM03"/>
<dbReference type="PROSITE" id="PS50850">
    <property type="entry name" value="MFS"/>
    <property type="match status" value="1"/>
</dbReference>
<feature type="transmembrane region" description="Helical" evidence="8">
    <location>
        <begin position="387"/>
        <end position="407"/>
    </location>
</feature>
<feature type="transmembrane region" description="Helical" evidence="8">
    <location>
        <begin position="413"/>
        <end position="433"/>
    </location>
</feature>
<keyword evidence="4" id="KW-0762">Sugar transport</keyword>
<evidence type="ECO:0000313" key="11">
    <source>
        <dbReference type="Proteomes" id="UP001516400"/>
    </source>
</evidence>
<dbReference type="Gene3D" id="1.20.1250.20">
    <property type="entry name" value="MFS general substrate transporter like domains"/>
    <property type="match status" value="1"/>
</dbReference>
<dbReference type="InterPro" id="IPR036259">
    <property type="entry name" value="MFS_trans_sf"/>
</dbReference>
<evidence type="ECO:0000256" key="4">
    <source>
        <dbReference type="ARBA" id="ARBA00022597"/>
    </source>
</evidence>
<dbReference type="InterPro" id="IPR050549">
    <property type="entry name" value="MFS_Trehalose_Transporter"/>
</dbReference>
<evidence type="ECO:0000256" key="8">
    <source>
        <dbReference type="SAM" id="Phobius"/>
    </source>
</evidence>
<accession>A0ABD2MM03</accession>
<sequence length="454" mass="51292">MTDAAVPQSSHRVYLIVFSTYLYSFTNEAAISWASPVLPELRKHNLDANPLGRRITENEESWLASLLHLGNMIGLLPYSYLCYKYGRKYTLASLGVLHVIAFLLFTTKNMTLFYIGRFLNGVAYGSGFILFPMYISEICQDNDRGFLVVSRQIFSSCGILFSYTAGNYLSLFWFNIILTIFPLIYVISFTILATESPYFHVMNQDVAAARNVIIQLTSVNNQQIDEDVDEMIKAVEMTQTENLTETLSYKPVQTAVILVYIMFIFQNLTGYMPMSTYAEIILKKVGTSAREGVIVIGILFLIGSTISTIFIDRKGRKLLLSISLIGVIFVNVIFSLYYFVFDYMRYLPIICLTLFFLSFNIGLALIPQIISAEILPISVRFKVASTAGFFGYGTAFLLTKSFLGLYAVIGGGWIMMFFAFCSVVFLILIILFLPETKGRSFRQIQSLLEVSLQL</sequence>
<evidence type="ECO:0000256" key="7">
    <source>
        <dbReference type="ARBA" id="ARBA00023136"/>
    </source>
</evidence>
<feature type="transmembrane region" description="Helical" evidence="8">
    <location>
        <begin position="292"/>
        <end position="311"/>
    </location>
</feature>
<gene>
    <name evidence="10" type="ORF">HHI36_011517</name>
</gene>
<evidence type="ECO:0000256" key="5">
    <source>
        <dbReference type="ARBA" id="ARBA00022692"/>
    </source>
</evidence>
<keyword evidence="6 8" id="KW-1133">Transmembrane helix</keyword>
<organism evidence="10 11">
    <name type="scientific">Cryptolaemus montrouzieri</name>
    <dbReference type="NCBI Taxonomy" id="559131"/>
    <lineage>
        <taxon>Eukaryota</taxon>
        <taxon>Metazoa</taxon>
        <taxon>Ecdysozoa</taxon>
        <taxon>Arthropoda</taxon>
        <taxon>Hexapoda</taxon>
        <taxon>Insecta</taxon>
        <taxon>Pterygota</taxon>
        <taxon>Neoptera</taxon>
        <taxon>Endopterygota</taxon>
        <taxon>Coleoptera</taxon>
        <taxon>Polyphaga</taxon>
        <taxon>Cucujiformia</taxon>
        <taxon>Coccinelloidea</taxon>
        <taxon>Coccinellidae</taxon>
        <taxon>Scymninae</taxon>
        <taxon>Scymnini</taxon>
        <taxon>Cryptolaemus</taxon>
    </lineage>
</organism>
<feature type="transmembrane region" description="Helical" evidence="8">
    <location>
        <begin position="318"/>
        <end position="340"/>
    </location>
</feature>
<dbReference type="FunFam" id="1.20.1250.20:FF:000218">
    <property type="entry name" value="facilitated trehalose transporter Tret1"/>
    <property type="match status" value="1"/>
</dbReference>
<feature type="transmembrane region" description="Helical" evidence="8">
    <location>
        <begin position="89"/>
        <end position="106"/>
    </location>
</feature>
<comment type="subcellular location">
    <subcellularLocation>
        <location evidence="1">Cell membrane</location>
        <topology evidence="1">Multi-pass membrane protein</topology>
    </subcellularLocation>
</comment>
<proteinExistence type="predicted"/>
<dbReference type="InterPro" id="IPR005829">
    <property type="entry name" value="Sugar_transporter_CS"/>
</dbReference>
<keyword evidence="7 8" id="KW-0472">Membrane</keyword>
<keyword evidence="3" id="KW-1003">Cell membrane</keyword>
<evidence type="ECO:0000313" key="10">
    <source>
        <dbReference type="EMBL" id="KAL3267388.1"/>
    </source>
</evidence>
<evidence type="ECO:0000256" key="1">
    <source>
        <dbReference type="ARBA" id="ARBA00004651"/>
    </source>
</evidence>
<dbReference type="SUPFAM" id="SSF103473">
    <property type="entry name" value="MFS general substrate transporter"/>
    <property type="match status" value="1"/>
</dbReference>
<evidence type="ECO:0000259" key="9">
    <source>
        <dbReference type="PROSITE" id="PS50850"/>
    </source>
</evidence>
<feature type="domain" description="Major facilitator superfamily (MFS) profile" evidence="9">
    <location>
        <begin position="13"/>
        <end position="437"/>
    </location>
</feature>
<feature type="transmembrane region" description="Helical" evidence="8">
    <location>
        <begin position="171"/>
        <end position="193"/>
    </location>
</feature>
<evidence type="ECO:0000256" key="3">
    <source>
        <dbReference type="ARBA" id="ARBA00022475"/>
    </source>
</evidence>
<keyword evidence="5 8" id="KW-0812">Transmembrane</keyword>
<dbReference type="EMBL" id="JABFTP020000001">
    <property type="protein sequence ID" value="KAL3267388.1"/>
    <property type="molecule type" value="Genomic_DNA"/>
</dbReference>
<feature type="transmembrane region" description="Helical" evidence="8">
    <location>
        <begin position="112"/>
        <end position="134"/>
    </location>
</feature>
<dbReference type="InterPro" id="IPR005828">
    <property type="entry name" value="MFS_sugar_transport-like"/>
</dbReference>
<evidence type="ECO:0000256" key="6">
    <source>
        <dbReference type="ARBA" id="ARBA00022989"/>
    </source>
</evidence>
<reference evidence="10 11" key="1">
    <citation type="journal article" date="2021" name="BMC Biol.">
        <title>Horizontally acquired antibacterial genes associated with adaptive radiation of ladybird beetles.</title>
        <authorList>
            <person name="Li H.S."/>
            <person name="Tang X.F."/>
            <person name="Huang Y.H."/>
            <person name="Xu Z.Y."/>
            <person name="Chen M.L."/>
            <person name="Du X.Y."/>
            <person name="Qiu B.Y."/>
            <person name="Chen P.T."/>
            <person name="Zhang W."/>
            <person name="Slipinski A."/>
            <person name="Escalona H.E."/>
            <person name="Waterhouse R.M."/>
            <person name="Zwick A."/>
            <person name="Pang H."/>
        </authorList>
    </citation>
    <scope>NUCLEOTIDE SEQUENCE [LARGE SCALE GENOMIC DNA]</scope>
    <source>
        <strain evidence="10">SYSU2018</strain>
    </source>
</reference>
<dbReference type="PANTHER" id="PTHR48021:SF47">
    <property type="entry name" value="GH17672P"/>
    <property type="match status" value="1"/>
</dbReference>
<dbReference type="PROSITE" id="PS00217">
    <property type="entry name" value="SUGAR_TRANSPORT_2"/>
    <property type="match status" value="1"/>
</dbReference>
<feature type="transmembrane region" description="Helical" evidence="8">
    <location>
        <begin position="346"/>
        <end position="366"/>
    </location>
</feature>
<dbReference type="Proteomes" id="UP001516400">
    <property type="component" value="Unassembled WGS sequence"/>
</dbReference>
<protein>
    <recommendedName>
        <fullName evidence="9">Major facilitator superfamily (MFS) profile domain-containing protein</fullName>
    </recommendedName>
</protein>
<name>A0ABD2MM03_9CUCU</name>
<feature type="transmembrane region" description="Helical" evidence="8">
    <location>
        <begin position="255"/>
        <end position="272"/>
    </location>
</feature>
<keyword evidence="11" id="KW-1185">Reference proteome</keyword>
<dbReference type="InterPro" id="IPR020846">
    <property type="entry name" value="MFS_dom"/>
</dbReference>